<sequence length="70" mass="7101">MALDLADFLELFFVRRIVIPLGVAAAIGIGIYYLSGKTPTSAAVAFGIGIIGLVIGVIWHIAGGSKSGAA</sequence>
<gene>
    <name evidence="2" type="ORF">AAD027_13240</name>
</gene>
<keyword evidence="3" id="KW-1185">Reference proteome</keyword>
<dbReference type="EMBL" id="JBBWWT010000006">
    <property type="protein sequence ID" value="MEL1265324.1"/>
    <property type="molecule type" value="Genomic_DNA"/>
</dbReference>
<dbReference type="RefSeq" id="WP_341726500.1">
    <property type="nucleotide sequence ID" value="NZ_JBBWWT010000006.1"/>
</dbReference>
<feature type="transmembrane region" description="Helical" evidence="1">
    <location>
        <begin position="41"/>
        <end position="62"/>
    </location>
</feature>
<protein>
    <recommendedName>
        <fullName evidence="4">PEP-CTERM protein-sorting domain-containing protein</fullName>
    </recommendedName>
</protein>
<organism evidence="2 3">
    <name type="scientific">Pseudoxanthomonas putridarboris</name>
    <dbReference type="NCBI Taxonomy" id="752605"/>
    <lineage>
        <taxon>Bacteria</taxon>
        <taxon>Pseudomonadati</taxon>
        <taxon>Pseudomonadota</taxon>
        <taxon>Gammaproteobacteria</taxon>
        <taxon>Lysobacterales</taxon>
        <taxon>Lysobacteraceae</taxon>
        <taxon>Pseudoxanthomonas</taxon>
    </lineage>
</organism>
<accession>A0ABU9J350</accession>
<evidence type="ECO:0000256" key="1">
    <source>
        <dbReference type="SAM" id="Phobius"/>
    </source>
</evidence>
<dbReference type="Proteomes" id="UP001459204">
    <property type="component" value="Unassembled WGS sequence"/>
</dbReference>
<keyword evidence="1" id="KW-1133">Transmembrane helix</keyword>
<evidence type="ECO:0000313" key="3">
    <source>
        <dbReference type="Proteomes" id="UP001459204"/>
    </source>
</evidence>
<reference evidence="2 3" key="1">
    <citation type="submission" date="2024-04" db="EMBL/GenBank/DDBJ databases">
        <title>Draft genome sequence of Pseudoxanthomonas putridarboris WD12.</title>
        <authorList>
            <person name="Oh J."/>
        </authorList>
    </citation>
    <scope>NUCLEOTIDE SEQUENCE [LARGE SCALE GENOMIC DNA]</scope>
    <source>
        <strain evidence="2 3">WD12</strain>
    </source>
</reference>
<name>A0ABU9J350_9GAMM</name>
<evidence type="ECO:0000313" key="2">
    <source>
        <dbReference type="EMBL" id="MEL1265324.1"/>
    </source>
</evidence>
<evidence type="ECO:0008006" key="4">
    <source>
        <dbReference type="Google" id="ProtNLM"/>
    </source>
</evidence>
<proteinExistence type="predicted"/>
<keyword evidence="1" id="KW-0812">Transmembrane</keyword>
<feature type="transmembrane region" description="Helical" evidence="1">
    <location>
        <begin position="12"/>
        <end position="34"/>
    </location>
</feature>
<comment type="caution">
    <text evidence="2">The sequence shown here is derived from an EMBL/GenBank/DDBJ whole genome shotgun (WGS) entry which is preliminary data.</text>
</comment>
<keyword evidence="1" id="KW-0472">Membrane</keyword>